<protein>
    <recommendedName>
        <fullName evidence="3">General transcription factor II-I repeat domain-containing protein 2</fullName>
    </recommendedName>
</protein>
<sequence length="216" mass="24559">MTIKRRFKNLGNDHLLQLKEKAKKIEMFSIWIDESTDLNDTAQLLAFIRGVSSTFEITEELAGMKSMYGKPTIEYLFREIWSRLAGATTDGARNMFGRYNGLVARFHKKVTVLNNYSPISTIFNDKSGSENPSSAGVSTAPSELQLELIELQCQMELPAESYMRTSLDVEEVEIQPVFTITHDHLHSVLRMSVSNLFKYSKVSFDETESDVTSIRK</sequence>
<dbReference type="Proteomes" id="UP000031668">
    <property type="component" value="Unassembled WGS sequence"/>
</dbReference>
<keyword evidence="2" id="KW-1185">Reference proteome</keyword>
<proteinExistence type="predicted"/>
<dbReference type="OrthoDB" id="10063846at2759"/>
<evidence type="ECO:0000313" key="1">
    <source>
        <dbReference type="EMBL" id="KII62132.1"/>
    </source>
</evidence>
<dbReference type="AlphaFoldDB" id="A0A0C2IZD1"/>
<comment type="caution">
    <text evidence="1">The sequence shown here is derived from an EMBL/GenBank/DDBJ whole genome shotgun (WGS) entry which is preliminary data.</text>
</comment>
<accession>A0A0C2IZD1</accession>
<dbReference type="PANTHER" id="PTHR45913:SF5">
    <property type="entry name" value="GENERAL TRANSCRIPTION FACTOR II-I REPEAT DOMAIN-CONTAINING PROTEIN 2A-LIKE PROTEIN"/>
    <property type="match status" value="1"/>
</dbReference>
<organism evidence="1 2">
    <name type="scientific">Thelohanellus kitauei</name>
    <name type="common">Myxosporean</name>
    <dbReference type="NCBI Taxonomy" id="669202"/>
    <lineage>
        <taxon>Eukaryota</taxon>
        <taxon>Metazoa</taxon>
        <taxon>Cnidaria</taxon>
        <taxon>Myxozoa</taxon>
        <taxon>Myxosporea</taxon>
        <taxon>Bivalvulida</taxon>
        <taxon>Platysporina</taxon>
        <taxon>Myxobolidae</taxon>
        <taxon>Thelohanellus</taxon>
    </lineage>
</organism>
<gene>
    <name evidence="1" type="ORF">RF11_01505</name>
</gene>
<reference evidence="1 2" key="1">
    <citation type="journal article" date="2014" name="Genome Biol. Evol.">
        <title>The genome of the myxosporean Thelohanellus kitauei shows adaptations to nutrient acquisition within its fish host.</title>
        <authorList>
            <person name="Yang Y."/>
            <person name="Xiong J."/>
            <person name="Zhou Z."/>
            <person name="Huo F."/>
            <person name="Miao W."/>
            <person name="Ran C."/>
            <person name="Liu Y."/>
            <person name="Zhang J."/>
            <person name="Feng J."/>
            <person name="Wang M."/>
            <person name="Wang M."/>
            <person name="Wang L."/>
            <person name="Yao B."/>
        </authorList>
    </citation>
    <scope>NUCLEOTIDE SEQUENCE [LARGE SCALE GENOMIC DNA]</scope>
    <source>
        <strain evidence="1">Wuqing</strain>
    </source>
</reference>
<evidence type="ECO:0008006" key="3">
    <source>
        <dbReference type="Google" id="ProtNLM"/>
    </source>
</evidence>
<dbReference type="PANTHER" id="PTHR45913">
    <property type="entry name" value="EPM2A-INTERACTING PROTEIN 1"/>
    <property type="match status" value="1"/>
</dbReference>
<name>A0A0C2IZD1_THEKT</name>
<dbReference type="EMBL" id="JWZT01005104">
    <property type="protein sequence ID" value="KII62132.1"/>
    <property type="molecule type" value="Genomic_DNA"/>
</dbReference>
<evidence type="ECO:0000313" key="2">
    <source>
        <dbReference type="Proteomes" id="UP000031668"/>
    </source>
</evidence>